<name>R7WD70_AEGTA</name>
<dbReference type="AlphaFoldDB" id="R7WD70"/>
<sequence length="146" mass="16269">MAHVARPAPWAHEPGRCLLWSRFVSEPELMVIHSLFLGAVPPGAEQKGPRPRLPQPEMRLLQVQLRAPPLSDVEDWVASAEGTSVCYYTHLPRPALHDALTDLPRFNWIWNQSPTGITCSDGTILLYSASNIKSHSGNNLHIHMHG</sequence>
<protein>
    <submittedName>
        <fullName evidence="1">Uncharacterized protein</fullName>
    </submittedName>
</protein>
<reference evidence="1" key="1">
    <citation type="submission" date="2015-06" db="UniProtKB">
        <authorList>
            <consortium name="EnsemblPlants"/>
        </authorList>
    </citation>
    <scope>IDENTIFICATION</scope>
</reference>
<organism evidence="1">
    <name type="scientific">Aegilops tauschii</name>
    <name type="common">Tausch's goatgrass</name>
    <name type="synonym">Aegilops squarrosa</name>
    <dbReference type="NCBI Taxonomy" id="37682"/>
    <lineage>
        <taxon>Eukaryota</taxon>
        <taxon>Viridiplantae</taxon>
        <taxon>Streptophyta</taxon>
        <taxon>Embryophyta</taxon>
        <taxon>Tracheophyta</taxon>
        <taxon>Spermatophyta</taxon>
        <taxon>Magnoliopsida</taxon>
        <taxon>Liliopsida</taxon>
        <taxon>Poales</taxon>
        <taxon>Poaceae</taxon>
        <taxon>BOP clade</taxon>
        <taxon>Pooideae</taxon>
        <taxon>Triticodae</taxon>
        <taxon>Triticeae</taxon>
        <taxon>Triticinae</taxon>
        <taxon>Aegilops</taxon>
    </lineage>
</organism>
<dbReference type="EnsemblPlants" id="EMT16624">
    <property type="protein sequence ID" value="EMT16624"/>
    <property type="gene ID" value="F775_19063"/>
</dbReference>
<proteinExistence type="predicted"/>
<evidence type="ECO:0000313" key="1">
    <source>
        <dbReference type="EnsemblPlants" id="EMT16624"/>
    </source>
</evidence>
<accession>R7WD70</accession>